<reference evidence="2 3" key="1">
    <citation type="submission" date="2015-10" db="EMBL/GenBank/DDBJ databases">
        <title>Full genome of DAOMC 229536 Phialocephala scopiformis, a fungal endophyte of spruce producing the potent anti-insectan compound rugulosin.</title>
        <authorList>
            <consortium name="DOE Joint Genome Institute"/>
            <person name="Walker A.K."/>
            <person name="Frasz S.L."/>
            <person name="Seifert K.A."/>
            <person name="Miller J.D."/>
            <person name="Mondo S.J."/>
            <person name="Labutti K."/>
            <person name="Lipzen A."/>
            <person name="Dockter R."/>
            <person name="Kennedy M."/>
            <person name="Grigoriev I.V."/>
            <person name="Spatafora J.W."/>
        </authorList>
    </citation>
    <scope>NUCLEOTIDE SEQUENCE [LARGE SCALE GENOMIC DNA]</scope>
    <source>
        <strain evidence="2 3">CBS 120377</strain>
    </source>
</reference>
<keyword evidence="3" id="KW-1185">Reference proteome</keyword>
<feature type="transmembrane region" description="Helical" evidence="1">
    <location>
        <begin position="12"/>
        <end position="34"/>
    </location>
</feature>
<evidence type="ECO:0000313" key="3">
    <source>
        <dbReference type="Proteomes" id="UP000070700"/>
    </source>
</evidence>
<dbReference type="GeneID" id="28829872"/>
<dbReference type="AlphaFoldDB" id="A0A194X2Y8"/>
<name>A0A194X2Y8_MOLSC</name>
<accession>A0A194X2Y8</accession>
<dbReference type="EMBL" id="KQ947420">
    <property type="protein sequence ID" value="KUJ14550.1"/>
    <property type="molecule type" value="Genomic_DNA"/>
</dbReference>
<evidence type="ECO:0000256" key="1">
    <source>
        <dbReference type="SAM" id="Phobius"/>
    </source>
</evidence>
<dbReference type="InParanoid" id="A0A194X2Y8"/>
<gene>
    <name evidence="2" type="ORF">LY89DRAFT_736581</name>
</gene>
<dbReference type="RefSeq" id="XP_018068905.1">
    <property type="nucleotide sequence ID" value="XM_018220146.1"/>
</dbReference>
<organism evidence="2 3">
    <name type="scientific">Mollisia scopiformis</name>
    <name type="common">Conifer needle endophyte fungus</name>
    <name type="synonym">Phialocephala scopiformis</name>
    <dbReference type="NCBI Taxonomy" id="149040"/>
    <lineage>
        <taxon>Eukaryota</taxon>
        <taxon>Fungi</taxon>
        <taxon>Dikarya</taxon>
        <taxon>Ascomycota</taxon>
        <taxon>Pezizomycotina</taxon>
        <taxon>Leotiomycetes</taxon>
        <taxon>Helotiales</taxon>
        <taxon>Mollisiaceae</taxon>
        <taxon>Mollisia</taxon>
    </lineage>
</organism>
<sequence>MASIPSAVAGKILRNFVVISGSAVGGVFAVYEIFNIAIRKQMAENERGHLKIYNTIVHPEQDRLDTIFDRTKLLNQAKEKKPWNRTLAEKERVRT</sequence>
<dbReference type="KEGG" id="psco:LY89DRAFT_736581"/>
<dbReference type="OrthoDB" id="3531976at2759"/>
<proteinExistence type="predicted"/>
<protein>
    <submittedName>
        <fullName evidence="2">Uncharacterized protein</fullName>
    </submittedName>
</protein>
<keyword evidence="1" id="KW-1133">Transmembrane helix</keyword>
<dbReference type="Proteomes" id="UP000070700">
    <property type="component" value="Unassembled WGS sequence"/>
</dbReference>
<keyword evidence="1" id="KW-0812">Transmembrane</keyword>
<keyword evidence="1" id="KW-0472">Membrane</keyword>
<evidence type="ECO:0000313" key="2">
    <source>
        <dbReference type="EMBL" id="KUJ14550.1"/>
    </source>
</evidence>